<protein>
    <submittedName>
        <fullName evidence="2">Uncharacterized protein</fullName>
    </submittedName>
</protein>
<dbReference type="AlphaFoldDB" id="A0A2P6TKJ0"/>
<evidence type="ECO:0000256" key="1">
    <source>
        <dbReference type="SAM" id="MobiDB-lite"/>
    </source>
</evidence>
<feature type="region of interest" description="Disordered" evidence="1">
    <location>
        <begin position="82"/>
        <end position="117"/>
    </location>
</feature>
<dbReference type="Proteomes" id="UP000239899">
    <property type="component" value="Unassembled WGS sequence"/>
</dbReference>
<evidence type="ECO:0000313" key="2">
    <source>
        <dbReference type="EMBL" id="PRW44599.1"/>
    </source>
</evidence>
<name>A0A2P6TKJ0_CHLSO</name>
<sequence length="181" mass="19413">MKVTVLYGKRVARLELPSSTSLTELAEGLAERFSLPDPAALKFKLQEGQPSLRVRDYPEATLESAGFTSGCKLRMSVSKHAAAAAADGGQHEQPAAAAAQQQKQQQQQGAPAAPATAGDAKFIKGQQVLYRTREGTWQEAKVVDVDYSILPFSYGIEIDGHYRETEATRLAPLPEAEAAAA</sequence>
<evidence type="ECO:0000313" key="3">
    <source>
        <dbReference type="Proteomes" id="UP000239899"/>
    </source>
</evidence>
<keyword evidence="3" id="KW-1185">Reference proteome</keyword>
<feature type="compositionally biased region" description="Low complexity" evidence="1">
    <location>
        <begin position="93"/>
        <end position="115"/>
    </location>
</feature>
<proteinExistence type="predicted"/>
<reference evidence="2 3" key="1">
    <citation type="journal article" date="2018" name="Plant J.">
        <title>Genome sequences of Chlorella sorokiniana UTEX 1602 and Micractinium conductrix SAG 241.80: implications to maltose excretion by a green alga.</title>
        <authorList>
            <person name="Arriola M.B."/>
            <person name="Velmurugan N."/>
            <person name="Zhang Y."/>
            <person name="Plunkett M.H."/>
            <person name="Hondzo H."/>
            <person name="Barney B.M."/>
        </authorList>
    </citation>
    <scope>NUCLEOTIDE SEQUENCE [LARGE SCALE GENOMIC DNA]</scope>
    <source>
        <strain evidence="3">UTEX 1602</strain>
    </source>
</reference>
<dbReference type="OrthoDB" id="6050183at2759"/>
<organism evidence="2 3">
    <name type="scientific">Chlorella sorokiniana</name>
    <name type="common">Freshwater green alga</name>
    <dbReference type="NCBI Taxonomy" id="3076"/>
    <lineage>
        <taxon>Eukaryota</taxon>
        <taxon>Viridiplantae</taxon>
        <taxon>Chlorophyta</taxon>
        <taxon>core chlorophytes</taxon>
        <taxon>Trebouxiophyceae</taxon>
        <taxon>Chlorellales</taxon>
        <taxon>Chlorellaceae</taxon>
        <taxon>Chlorella clade</taxon>
        <taxon>Chlorella</taxon>
    </lineage>
</organism>
<comment type="caution">
    <text evidence="2">The sequence shown here is derived from an EMBL/GenBank/DDBJ whole genome shotgun (WGS) entry which is preliminary data.</text>
</comment>
<accession>A0A2P6TKJ0</accession>
<gene>
    <name evidence="2" type="ORF">C2E21_6703</name>
</gene>
<dbReference type="EMBL" id="LHPG02000013">
    <property type="protein sequence ID" value="PRW44599.1"/>
    <property type="molecule type" value="Genomic_DNA"/>
</dbReference>